<reference evidence="4" key="2">
    <citation type="submission" date="2019-06" db="EMBL/GenBank/DDBJ databases">
        <title>Genomics analysis of Aphanomyces spp. identifies a new class of oomycete effector associated with host adaptation.</title>
        <authorList>
            <person name="Gaulin E."/>
        </authorList>
    </citation>
    <scope>NUCLEOTIDE SEQUENCE</scope>
    <source>
        <strain evidence="4">CBS 578.67</strain>
    </source>
</reference>
<dbReference type="EMBL" id="CAADRA010007354">
    <property type="protein sequence ID" value="VFU00604.1"/>
    <property type="molecule type" value="Genomic_DNA"/>
</dbReference>
<accession>A0A485LPW1</accession>
<dbReference type="Proteomes" id="UP000332933">
    <property type="component" value="Unassembled WGS sequence"/>
</dbReference>
<evidence type="ECO:0000256" key="2">
    <source>
        <dbReference type="ARBA" id="ARBA00022801"/>
    </source>
</evidence>
<sequence>MMWSLVKHVRSRSCNNLMAFTMAARDASNLAHVVVRGAGDGHKKTVVIMHGILGNKGNWGTFSRRIVNTYPDWQVIGIDHRAHGDSPSFAPPHHLNACAQDVIRLLDSLQVTPDIVCGHSFGGKVSLTYLEACRRQGRAVPKDTWVLDALPGCEQGDYAARAQDNSFNSTDVVLPKLMEVPLPITSKKELVALLEAKGFDTGQAQWMTTNLKLVSSPGDAREEYVWKMDLAVVHKLFRAFLTTDCWPTLEHPPPGARIHFVRAEYNKFWTPAILAQFAALSGDAVTLHLLEKSDHWVHVDNPHGLFALVERSFQA</sequence>
<keyword evidence="6" id="KW-1185">Reference proteome</keyword>
<protein>
    <submittedName>
        <fullName evidence="5">Aste57867_23961 protein</fullName>
    </submittedName>
</protein>
<dbReference type="SUPFAM" id="SSF53474">
    <property type="entry name" value="alpha/beta-Hydrolases"/>
    <property type="match status" value="1"/>
</dbReference>
<dbReference type="InterPro" id="IPR051601">
    <property type="entry name" value="Serine_prot/Carboxylest_S33"/>
</dbReference>
<dbReference type="InterPro" id="IPR029058">
    <property type="entry name" value="AB_hydrolase_fold"/>
</dbReference>
<keyword evidence="2" id="KW-0378">Hydrolase</keyword>
<evidence type="ECO:0000259" key="3">
    <source>
        <dbReference type="Pfam" id="PF12697"/>
    </source>
</evidence>
<evidence type="ECO:0000313" key="5">
    <source>
        <dbReference type="EMBL" id="VFU00604.1"/>
    </source>
</evidence>
<dbReference type="InterPro" id="IPR000073">
    <property type="entry name" value="AB_hydrolase_1"/>
</dbReference>
<reference evidence="5 6" key="1">
    <citation type="submission" date="2019-03" db="EMBL/GenBank/DDBJ databases">
        <authorList>
            <person name="Gaulin E."/>
            <person name="Dumas B."/>
        </authorList>
    </citation>
    <scope>NUCLEOTIDE SEQUENCE [LARGE SCALE GENOMIC DNA]</scope>
    <source>
        <strain evidence="5">CBS 568.67</strain>
    </source>
</reference>
<comment type="similarity">
    <text evidence="1">Belongs to the peptidase S33 family.</text>
</comment>
<dbReference type="PANTHER" id="PTHR43248:SF3">
    <property type="entry name" value="AB HYDROLASE-1 DOMAIN-CONTAINING PROTEIN"/>
    <property type="match status" value="1"/>
</dbReference>
<dbReference type="AlphaFoldDB" id="A0A485LPW1"/>
<name>A0A485LPW1_9STRA</name>
<dbReference type="Gene3D" id="3.40.50.1820">
    <property type="entry name" value="alpha/beta hydrolase"/>
    <property type="match status" value="1"/>
</dbReference>
<proteinExistence type="inferred from homology"/>
<dbReference type="GO" id="GO:0016787">
    <property type="term" value="F:hydrolase activity"/>
    <property type="evidence" value="ECO:0007669"/>
    <property type="project" value="UniProtKB-KW"/>
</dbReference>
<feature type="domain" description="AB hydrolase-1" evidence="3">
    <location>
        <begin position="46"/>
        <end position="307"/>
    </location>
</feature>
<dbReference type="PANTHER" id="PTHR43248">
    <property type="entry name" value="2-SUCCINYL-6-HYDROXY-2,4-CYCLOHEXADIENE-1-CARBOXYLATE SYNTHASE"/>
    <property type="match status" value="1"/>
</dbReference>
<gene>
    <name evidence="5" type="primary">Aste57867_23961</name>
    <name evidence="4" type="ORF">As57867_023888</name>
    <name evidence="5" type="ORF">ASTE57867_23961</name>
</gene>
<evidence type="ECO:0000313" key="4">
    <source>
        <dbReference type="EMBL" id="KAF0684040.1"/>
    </source>
</evidence>
<dbReference type="Pfam" id="PF12697">
    <property type="entry name" value="Abhydrolase_6"/>
    <property type="match status" value="1"/>
</dbReference>
<dbReference type="OrthoDB" id="8119704at2759"/>
<dbReference type="EMBL" id="VJMH01007328">
    <property type="protein sequence ID" value="KAF0684040.1"/>
    <property type="molecule type" value="Genomic_DNA"/>
</dbReference>
<evidence type="ECO:0000313" key="6">
    <source>
        <dbReference type="Proteomes" id="UP000332933"/>
    </source>
</evidence>
<evidence type="ECO:0000256" key="1">
    <source>
        <dbReference type="ARBA" id="ARBA00010088"/>
    </source>
</evidence>
<organism evidence="5 6">
    <name type="scientific">Aphanomyces stellatus</name>
    <dbReference type="NCBI Taxonomy" id="120398"/>
    <lineage>
        <taxon>Eukaryota</taxon>
        <taxon>Sar</taxon>
        <taxon>Stramenopiles</taxon>
        <taxon>Oomycota</taxon>
        <taxon>Saprolegniomycetes</taxon>
        <taxon>Saprolegniales</taxon>
        <taxon>Verrucalvaceae</taxon>
        <taxon>Aphanomyces</taxon>
    </lineage>
</organism>